<feature type="region of interest" description="Disordered" evidence="1">
    <location>
        <begin position="303"/>
        <end position="330"/>
    </location>
</feature>
<dbReference type="OMA" id="APVWGYC"/>
<dbReference type="HOGENOM" id="CLU_060348_0_0_1"/>
<organism evidence="3 4">
    <name type="scientific">Coprinopsis cinerea (strain Okayama-7 / 130 / ATCC MYA-4618 / FGSC 9003)</name>
    <name type="common">Inky cap fungus</name>
    <name type="synonym">Hormographiella aspergillata</name>
    <dbReference type="NCBI Taxonomy" id="240176"/>
    <lineage>
        <taxon>Eukaryota</taxon>
        <taxon>Fungi</taxon>
        <taxon>Dikarya</taxon>
        <taxon>Basidiomycota</taxon>
        <taxon>Agaricomycotina</taxon>
        <taxon>Agaricomycetes</taxon>
        <taxon>Agaricomycetidae</taxon>
        <taxon>Agaricales</taxon>
        <taxon>Agaricineae</taxon>
        <taxon>Psathyrellaceae</taxon>
        <taxon>Coprinopsis</taxon>
    </lineage>
</organism>
<evidence type="ECO:0000313" key="4">
    <source>
        <dbReference type="Proteomes" id="UP000001861"/>
    </source>
</evidence>
<dbReference type="GeneID" id="6016767"/>
<keyword evidence="4" id="KW-1185">Reference proteome</keyword>
<dbReference type="InParanoid" id="A8PBA6"/>
<accession>A8PBA6</accession>
<dbReference type="OrthoDB" id="1921208at2759"/>
<dbReference type="AlphaFoldDB" id="A8PBA6"/>
<feature type="chain" id="PRO_5002727739" description="Phytocyanin domain-containing protein" evidence="2">
    <location>
        <begin position="20"/>
        <end position="352"/>
    </location>
</feature>
<dbReference type="EMBL" id="AACS02000004">
    <property type="protein sequence ID" value="EAU81583.2"/>
    <property type="molecule type" value="Genomic_DNA"/>
</dbReference>
<dbReference type="CDD" id="cd00920">
    <property type="entry name" value="Cupredoxin"/>
    <property type="match status" value="1"/>
</dbReference>
<comment type="caution">
    <text evidence="3">The sequence shown here is derived from an EMBL/GenBank/DDBJ whole genome shotgun (WGS) entry which is preliminary data.</text>
</comment>
<proteinExistence type="predicted"/>
<dbReference type="STRING" id="240176.A8PBA6"/>
<dbReference type="KEGG" id="cci:CC1G_02599"/>
<evidence type="ECO:0000256" key="2">
    <source>
        <dbReference type="SAM" id="SignalP"/>
    </source>
</evidence>
<dbReference type="InterPro" id="IPR052953">
    <property type="entry name" value="Ser-rich/MCO-related"/>
</dbReference>
<dbReference type="eggNOG" id="ENOG502SKRW">
    <property type="taxonomic scope" value="Eukaryota"/>
</dbReference>
<feature type="region of interest" description="Disordered" evidence="1">
    <location>
        <begin position="116"/>
        <end position="135"/>
    </location>
</feature>
<name>A8PBA6_COPC7</name>
<evidence type="ECO:0000313" key="3">
    <source>
        <dbReference type="EMBL" id="EAU81583.2"/>
    </source>
</evidence>
<dbReference type="VEuPathDB" id="FungiDB:CC1G_02599"/>
<dbReference type="Proteomes" id="UP000001861">
    <property type="component" value="Unassembled WGS sequence"/>
</dbReference>
<dbReference type="PANTHER" id="PTHR34883">
    <property type="entry name" value="SERINE-RICH PROTEIN, PUTATIVE-RELATED-RELATED"/>
    <property type="match status" value="1"/>
</dbReference>
<protein>
    <recommendedName>
        <fullName evidence="5">Phytocyanin domain-containing protein</fullName>
    </recommendedName>
</protein>
<reference evidence="3 4" key="1">
    <citation type="journal article" date="2010" name="Proc. Natl. Acad. Sci. U.S.A.">
        <title>Insights into evolution of multicellular fungi from the assembled chromosomes of the mushroom Coprinopsis cinerea (Coprinus cinereus).</title>
        <authorList>
            <person name="Stajich J.E."/>
            <person name="Wilke S.K."/>
            <person name="Ahren D."/>
            <person name="Au C.H."/>
            <person name="Birren B.W."/>
            <person name="Borodovsky M."/>
            <person name="Burns C."/>
            <person name="Canback B."/>
            <person name="Casselton L.A."/>
            <person name="Cheng C.K."/>
            <person name="Deng J."/>
            <person name="Dietrich F.S."/>
            <person name="Fargo D.C."/>
            <person name="Farman M.L."/>
            <person name="Gathman A.C."/>
            <person name="Goldberg J."/>
            <person name="Guigo R."/>
            <person name="Hoegger P.J."/>
            <person name="Hooker J.B."/>
            <person name="Huggins A."/>
            <person name="James T.Y."/>
            <person name="Kamada T."/>
            <person name="Kilaru S."/>
            <person name="Kodira C."/>
            <person name="Kues U."/>
            <person name="Kupfer D."/>
            <person name="Kwan H.S."/>
            <person name="Lomsadze A."/>
            <person name="Li W."/>
            <person name="Lilly W.W."/>
            <person name="Ma L.J."/>
            <person name="Mackey A.J."/>
            <person name="Manning G."/>
            <person name="Martin F."/>
            <person name="Muraguchi H."/>
            <person name="Natvig D.O."/>
            <person name="Palmerini H."/>
            <person name="Ramesh M.A."/>
            <person name="Rehmeyer C.J."/>
            <person name="Roe B.A."/>
            <person name="Shenoy N."/>
            <person name="Stanke M."/>
            <person name="Ter-Hovhannisyan V."/>
            <person name="Tunlid A."/>
            <person name="Velagapudi R."/>
            <person name="Vision T.J."/>
            <person name="Zeng Q."/>
            <person name="Zolan M.E."/>
            <person name="Pukkila P.J."/>
        </authorList>
    </citation>
    <scope>NUCLEOTIDE SEQUENCE [LARGE SCALE GENOMIC DNA]</scope>
    <source>
        <strain evidence="4">Okayama-7 / 130 / ATCC MYA-4618 / FGSC 9003</strain>
    </source>
</reference>
<feature type="signal peptide" evidence="2">
    <location>
        <begin position="1"/>
        <end position="19"/>
    </location>
</feature>
<dbReference type="SUPFAM" id="SSF49503">
    <property type="entry name" value="Cupredoxins"/>
    <property type="match status" value="2"/>
</dbReference>
<feature type="compositionally biased region" description="Low complexity" evidence="1">
    <location>
        <begin position="303"/>
        <end position="314"/>
    </location>
</feature>
<gene>
    <name evidence="3" type="ORF">CC1G_02599</name>
</gene>
<dbReference type="InterPro" id="IPR008972">
    <property type="entry name" value="Cupredoxin"/>
</dbReference>
<dbReference type="RefSeq" id="XP_001840136.2">
    <property type="nucleotide sequence ID" value="XM_001840084.2"/>
</dbReference>
<dbReference type="Gene3D" id="2.60.40.420">
    <property type="entry name" value="Cupredoxins - blue copper proteins"/>
    <property type="match status" value="2"/>
</dbReference>
<dbReference type="PANTHER" id="PTHR34883:SF15">
    <property type="entry name" value="EXTRACELLULAR SERINE-RICH PROTEIN"/>
    <property type="match status" value="1"/>
</dbReference>
<keyword evidence="2" id="KW-0732">Signal</keyword>
<sequence>MYPAAVALAVAAIVPSAVAVTYDVQVGPGGQFIYDPPYVHAEYGDIINFVFVPVAPEAIGTETRQFHVPDNHGEPIWFYCGQGNHCGQGMVFAVNPPAAPSERSFEAFQALAIERNGTGTPPTETSAPGGQETWTPPPPQPWYPATATVTWGGSSYTTVYTSYEGSPDPTPAPQPVEHTIQVGADNGLIYLPASISARVGDTVTFEFRSKNHTVTQSSFSSPCEALIREDGTTGFRSGFRPVPSGTTDFPRFSVRINDTAPIWGYCGQTGHCAQGMVFAINAVETGPNNFEAFQQLARLSASDSAGASSAPQPSGGAGGDDDDSEGSGAGGIAPATTVFSVIAAICGVAMVL</sequence>
<feature type="compositionally biased region" description="Polar residues" evidence="1">
    <location>
        <begin position="117"/>
        <end position="126"/>
    </location>
</feature>
<evidence type="ECO:0000256" key="1">
    <source>
        <dbReference type="SAM" id="MobiDB-lite"/>
    </source>
</evidence>
<evidence type="ECO:0008006" key="5">
    <source>
        <dbReference type="Google" id="ProtNLM"/>
    </source>
</evidence>